<reference evidence="1" key="1">
    <citation type="submission" date="2023-10" db="EMBL/GenBank/DDBJ databases">
        <title>Genome assembly of Pristionchus species.</title>
        <authorList>
            <person name="Yoshida K."/>
            <person name="Sommer R.J."/>
        </authorList>
    </citation>
    <scope>NUCLEOTIDE SEQUENCE</scope>
    <source>
        <strain evidence="1">RS5133</strain>
    </source>
</reference>
<feature type="non-terminal residue" evidence="1">
    <location>
        <position position="1"/>
    </location>
</feature>
<protein>
    <submittedName>
        <fullName evidence="1">Uncharacterized protein</fullName>
    </submittedName>
</protein>
<organism evidence="1 2">
    <name type="scientific">Pristionchus fissidentatus</name>
    <dbReference type="NCBI Taxonomy" id="1538716"/>
    <lineage>
        <taxon>Eukaryota</taxon>
        <taxon>Metazoa</taxon>
        <taxon>Ecdysozoa</taxon>
        <taxon>Nematoda</taxon>
        <taxon>Chromadorea</taxon>
        <taxon>Rhabditida</taxon>
        <taxon>Rhabditina</taxon>
        <taxon>Diplogasteromorpha</taxon>
        <taxon>Diplogasteroidea</taxon>
        <taxon>Neodiplogasteridae</taxon>
        <taxon>Pristionchus</taxon>
    </lineage>
</organism>
<dbReference type="AlphaFoldDB" id="A0AAV5W5W7"/>
<evidence type="ECO:0000313" key="1">
    <source>
        <dbReference type="EMBL" id="GMT25755.1"/>
    </source>
</evidence>
<sequence length="229" mass="25191">AWDVTTTKIAIGIVKAVNQLPQEQNTNFVAYATLGATISADGQTTDCKARLDLLNKELSVLEELEDVGGEARIGLETALRMMMSAFSKLTGGRMKGMEQAEPNDTGFHVLPECRDLALKMAKKVLWKSKLASSCGASKFRSTFTEPNCVTIDRSTVASSVVEESIGEDDGAPMTTTQTQKLLQFDALQQRQIAAKKADLIEQQQLLEKQLKEQVQLRLAKRREEDGKVL</sequence>
<name>A0AAV5W5W7_9BILA</name>
<keyword evidence="2" id="KW-1185">Reference proteome</keyword>
<dbReference type="Proteomes" id="UP001432322">
    <property type="component" value="Unassembled WGS sequence"/>
</dbReference>
<accession>A0AAV5W5W7</accession>
<comment type="caution">
    <text evidence="1">The sequence shown here is derived from an EMBL/GenBank/DDBJ whole genome shotgun (WGS) entry which is preliminary data.</text>
</comment>
<evidence type="ECO:0000313" key="2">
    <source>
        <dbReference type="Proteomes" id="UP001432322"/>
    </source>
</evidence>
<proteinExistence type="predicted"/>
<gene>
    <name evidence="1" type="ORF">PFISCL1PPCAC_17052</name>
</gene>
<dbReference type="EMBL" id="BTSY01000004">
    <property type="protein sequence ID" value="GMT25755.1"/>
    <property type="molecule type" value="Genomic_DNA"/>
</dbReference>